<dbReference type="Gene3D" id="3.40.50.10900">
    <property type="entry name" value="PAC-like subunit"/>
    <property type="match status" value="1"/>
</dbReference>
<dbReference type="PIRSF" id="PIRSF028754">
    <property type="entry name" value="UCP028754"/>
    <property type="match status" value="1"/>
</dbReference>
<dbReference type="Pfam" id="PF09754">
    <property type="entry name" value="PAC2"/>
    <property type="match status" value="1"/>
</dbReference>
<name>A0A4V2JSJ3_9ACTN</name>
<evidence type="ECO:0000313" key="1">
    <source>
        <dbReference type="EMBL" id="TBT85434.1"/>
    </source>
</evidence>
<dbReference type="InterPro" id="IPR019151">
    <property type="entry name" value="Proteasome_assmbl_chaperone_2"/>
</dbReference>
<accession>A0A4V2JSJ3</accession>
<dbReference type="RefSeq" id="WP_131167775.1">
    <property type="nucleotide sequence ID" value="NZ_SDMQ01000005.1"/>
</dbReference>
<keyword evidence="2" id="KW-1185">Reference proteome</keyword>
<protein>
    <submittedName>
        <fullName evidence="1">PAC2 family protein</fullName>
    </submittedName>
</protein>
<dbReference type="Proteomes" id="UP000292373">
    <property type="component" value="Unassembled WGS sequence"/>
</dbReference>
<dbReference type="InterPro" id="IPR008492">
    <property type="entry name" value="Rv2714-like"/>
</dbReference>
<sequence length="261" mass="28923">MVSTRLTDLRRPVVLFAFSGWNDAGDAATGVIDHLTESYETEFAFQLDPDEYYDLTENRPVLVRQDDGERSVQWATTELLVAHLPERDLVLVNGPEPNLRWKGFSAALVSAFRSIGPERVIAMGSMLADAPHSRPVPVSEDGTDYEGPTGIVGVLAGACRDAGLTTTSLWASVPHYVAEPPNPKATLALLRRLGEFLDTELDEHDLPQMAATWEARVTDLVGDDPDIAEYVTGLEQRYDTAEATGDEIAYEFERYLRRRGR</sequence>
<dbReference type="SUPFAM" id="SSF159659">
    <property type="entry name" value="Cgl1923-like"/>
    <property type="match status" value="1"/>
</dbReference>
<dbReference type="InterPro" id="IPR038389">
    <property type="entry name" value="PSMG2_sf"/>
</dbReference>
<gene>
    <name evidence="1" type="ORF">ET989_06745</name>
</gene>
<proteinExistence type="predicted"/>
<dbReference type="OrthoDB" id="150941at2"/>
<comment type="caution">
    <text evidence="1">The sequence shown here is derived from an EMBL/GenBank/DDBJ whole genome shotgun (WGS) entry which is preliminary data.</text>
</comment>
<dbReference type="EMBL" id="SDMQ01000005">
    <property type="protein sequence ID" value="TBT85434.1"/>
    <property type="molecule type" value="Genomic_DNA"/>
</dbReference>
<organism evidence="1 2">
    <name type="scientific">Propioniciclava sinopodophylli</name>
    <dbReference type="NCBI Taxonomy" id="1837344"/>
    <lineage>
        <taxon>Bacteria</taxon>
        <taxon>Bacillati</taxon>
        <taxon>Actinomycetota</taxon>
        <taxon>Actinomycetes</taxon>
        <taxon>Propionibacteriales</taxon>
        <taxon>Propionibacteriaceae</taxon>
        <taxon>Propioniciclava</taxon>
    </lineage>
</organism>
<reference evidence="1 2" key="1">
    <citation type="submission" date="2019-01" db="EMBL/GenBank/DDBJ databases">
        <title>Lactibacter flavus gen. nov., sp. nov., a novel bacterium of the family Propionibacteriaceae isolated from raw milk and dairy products.</title>
        <authorList>
            <person name="Huptas C."/>
            <person name="Wenning M."/>
            <person name="Breitenwieser F."/>
            <person name="Doll E."/>
            <person name="Von Neubeck M."/>
            <person name="Busse H.-J."/>
            <person name="Scherer S."/>
        </authorList>
    </citation>
    <scope>NUCLEOTIDE SEQUENCE [LARGE SCALE GENOMIC DNA]</scope>
    <source>
        <strain evidence="1 2">KCTC 33808</strain>
    </source>
</reference>
<dbReference type="AlphaFoldDB" id="A0A4V2JSJ3"/>
<evidence type="ECO:0000313" key="2">
    <source>
        <dbReference type="Proteomes" id="UP000292373"/>
    </source>
</evidence>